<evidence type="ECO:0000313" key="2">
    <source>
        <dbReference type="Proteomes" id="UP001596473"/>
    </source>
</evidence>
<sequence length="649" mass="67846">MKKQQTGMATVLILIFVGMALGATVLGSNYYVKSMQEQQNTSLAATQAQMRAWQGLDIAQSVFQRMTAAQLQTLATAVASVPQNMTLNGVNDITLQLTGATAAAGANPAQFTLVVTGMAGTGTSLASSSRLSANIAVTPATLPSRPSRGVVMFNSDLKLGGAIKLFEGDIHNMEIRVNGNVETGGNSITGVGIIRSTGNITITSGSSFGLLHANGNITLTGSTSSKALLSRGNIFLKNNGIISHVTTNGNIEIDNSTEVLDLLAGGALNITNGGAKLETGYQTAYSFNPIVDHFEITTLPQFDVAAGYTGATGKPKFDKVKLGVSKPGDWFNTRMISVVPDLIVNVPVVTLTPDDSFDAYAYKELANYAFYADSDGRMKVKVKRITGVAEGDYFIGSYANNKKDYLCTAVSGAVSAPQCTSPAVASSKTICEGFSSSNSCFSYDGAKKLWTINGKGIAPGVAWFEGHLAVQNGTYYNSFIATLDLKTTASATIYAPNYAGYSGKVGSTTYSPFGYCNQTSYGLTPSQFCASATEWNSDIDGGIGNFATMAGSTLNNTYQGGDISFANSSDIYGSVWAGNLYGNTGDTKIHGYITALALGSKTSNTIQNSTNIILTNLPASFKADQTLSTPGGGGAGNAASTVVRRVRYL</sequence>
<comment type="caution">
    <text evidence="1">The sequence shown here is derived from an EMBL/GenBank/DDBJ whole genome shotgun (WGS) entry which is preliminary data.</text>
</comment>
<protein>
    <recommendedName>
        <fullName evidence="3">Type 4 fimbrial biogenesis protein PilX N-terminal domain-containing protein</fullName>
    </recommendedName>
</protein>
<name>A0ABW2QUL1_9NEIS</name>
<accession>A0ABW2QUL1</accession>
<dbReference type="RefSeq" id="WP_380186890.1">
    <property type="nucleotide sequence ID" value="NZ_JBHTBQ010000009.1"/>
</dbReference>
<reference evidence="2" key="1">
    <citation type="journal article" date="2019" name="Int. J. Syst. Evol. Microbiol.">
        <title>The Global Catalogue of Microorganisms (GCM) 10K type strain sequencing project: providing services to taxonomists for standard genome sequencing and annotation.</title>
        <authorList>
            <consortium name="The Broad Institute Genomics Platform"/>
            <consortium name="The Broad Institute Genome Sequencing Center for Infectious Disease"/>
            <person name="Wu L."/>
            <person name="Ma J."/>
        </authorList>
    </citation>
    <scope>NUCLEOTIDE SEQUENCE [LARGE SCALE GENOMIC DNA]</scope>
    <source>
        <strain evidence="2">CCUG 62945</strain>
    </source>
</reference>
<dbReference type="EMBL" id="JBHTBQ010000009">
    <property type="protein sequence ID" value="MFC7419418.1"/>
    <property type="molecule type" value="Genomic_DNA"/>
</dbReference>
<keyword evidence="2" id="KW-1185">Reference proteome</keyword>
<evidence type="ECO:0000313" key="1">
    <source>
        <dbReference type="EMBL" id="MFC7419418.1"/>
    </source>
</evidence>
<dbReference type="Proteomes" id="UP001596473">
    <property type="component" value="Unassembled WGS sequence"/>
</dbReference>
<evidence type="ECO:0008006" key="3">
    <source>
        <dbReference type="Google" id="ProtNLM"/>
    </source>
</evidence>
<gene>
    <name evidence="1" type="ORF">ACFQNF_05950</name>
</gene>
<proteinExistence type="predicted"/>
<organism evidence="1 2">
    <name type="scientific">Iodobacter arcticus</name>
    <dbReference type="NCBI Taxonomy" id="590593"/>
    <lineage>
        <taxon>Bacteria</taxon>
        <taxon>Pseudomonadati</taxon>
        <taxon>Pseudomonadota</taxon>
        <taxon>Betaproteobacteria</taxon>
        <taxon>Neisseriales</taxon>
        <taxon>Chitinibacteraceae</taxon>
        <taxon>Iodobacter</taxon>
    </lineage>
</organism>